<dbReference type="PANTHER" id="PTHR31170">
    <property type="entry name" value="BNAC04G53230D PROTEIN"/>
    <property type="match status" value="1"/>
</dbReference>
<organism evidence="2">
    <name type="scientific">Salix viminalis</name>
    <name type="common">Common osier</name>
    <name type="synonym">Basket willow</name>
    <dbReference type="NCBI Taxonomy" id="40686"/>
    <lineage>
        <taxon>Eukaryota</taxon>
        <taxon>Viridiplantae</taxon>
        <taxon>Streptophyta</taxon>
        <taxon>Embryophyta</taxon>
        <taxon>Tracheophyta</taxon>
        <taxon>Spermatophyta</taxon>
        <taxon>Magnoliopsida</taxon>
        <taxon>eudicotyledons</taxon>
        <taxon>Gunneridae</taxon>
        <taxon>Pentapetalae</taxon>
        <taxon>rosids</taxon>
        <taxon>fabids</taxon>
        <taxon>Malpighiales</taxon>
        <taxon>Salicaceae</taxon>
        <taxon>Saliceae</taxon>
        <taxon>Salix</taxon>
    </lineage>
</organism>
<sequence>MDSVPSSMILNVASSRPLSGPFLQMLLGLLFPEYVFLKCGISCKQLFKLITELRDGWHEVHLIATSLRDQLKTNKAFSSTCCIYRVTETLRESNEKAYAPRVVSIGPIHHGKENLKAMEDHKITYLRQFLEQSEVSVEDLINIVRDNDTELRDCYAETIDLSRNDFATMILLDVVFIITVLLYSYDKSGTRESGSGDHKFFRPWELFDVIWDMCLLENQLPFFILEEFFKRYSNANASLKNRTVIELTSQLLHEIMAEWVKEDSWKTINSSEVLHFVDLIRKCQKPTKQSCEDRETAILSAPTATELHQSGVKLTNTGSKSLLDIRFSDGILEIPQLTIHARTETLFRNLQAFEQCHYMSEDRFVSDYITFISCLVIAPNDVEVLVHNENLKNLLNNGFLIGVCDELTSHCKKRRHKWKATLKQVYFNNPWTAISVAAATFLLILTLIQSVVFTGY</sequence>
<protein>
    <submittedName>
        <fullName evidence="2">Uncharacterized protein</fullName>
    </submittedName>
</protein>
<keyword evidence="1" id="KW-1133">Transmembrane helix</keyword>
<name>A0A6N2LM23_SALVM</name>
<dbReference type="PANTHER" id="PTHR31170:SF17">
    <property type="match status" value="1"/>
</dbReference>
<gene>
    <name evidence="2" type="ORF">SVIM_LOCUS253753</name>
</gene>
<keyword evidence="1" id="KW-0472">Membrane</keyword>
<keyword evidence="1" id="KW-0812">Transmembrane</keyword>
<dbReference type="AlphaFoldDB" id="A0A6N2LM23"/>
<dbReference type="Pfam" id="PF03140">
    <property type="entry name" value="DUF247"/>
    <property type="match status" value="1"/>
</dbReference>
<accession>A0A6N2LM23</accession>
<dbReference type="EMBL" id="CAADRP010001577">
    <property type="protein sequence ID" value="VFU42365.1"/>
    <property type="molecule type" value="Genomic_DNA"/>
</dbReference>
<proteinExistence type="predicted"/>
<reference evidence="2" key="1">
    <citation type="submission" date="2019-03" db="EMBL/GenBank/DDBJ databases">
        <authorList>
            <person name="Mank J."/>
            <person name="Almeida P."/>
        </authorList>
    </citation>
    <scope>NUCLEOTIDE SEQUENCE</scope>
    <source>
        <strain evidence="2">78183</strain>
    </source>
</reference>
<evidence type="ECO:0000313" key="2">
    <source>
        <dbReference type="EMBL" id="VFU42365.1"/>
    </source>
</evidence>
<dbReference type="InterPro" id="IPR004158">
    <property type="entry name" value="DUF247_pln"/>
</dbReference>
<evidence type="ECO:0000256" key="1">
    <source>
        <dbReference type="SAM" id="Phobius"/>
    </source>
</evidence>
<feature type="transmembrane region" description="Helical" evidence="1">
    <location>
        <begin position="431"/>
        <end position="453"/>
    </location>
</feature>